<evidence type="ECO:0000313" key="2">
    <source>
        <dbReference type="Proteomes" id="UP000422736"/>
    </source>
</evidence>
<gene>
    <name evidence="1" type="ORF">FIM1_3804</name>
</gene>
<reference evidence="1 2" key="1">
    <citation type="submission" date="2016-03" db="EMBL/GenBank/DDBJ databases">
        <title>How can Kluyveromyces marxianus grow so fast - potential evolutionary course in Saccharomyces Complex revealed by comparative genomics.</title>
        <authorList>
            <person name="Mo W."/>
            <person name="Lu W."/>
            <person name="Yang X."/>
            <person name="Qi J."/>
            <person name="Lv H."/>
        </authorList>
    </citation>
    <scope>NUCLEOTIDE SEQUENCE [LARGE SCALE GENOMIC DNA]</scope>
    <source>
        <strain evidence="1 2">FIM1</strain>
    </source>
</reference>
<dbReference type="EMBL" id="CP015059">
    <property type="protein sequence ID" value="QGN17073.1"/>
    <property type="molecule type" value="Genomic_DNA"/>
</dbReference>
<dbReference type="Proteomes" id="UP000422736">
    <property type="component" value="Chromosome 6"/>
</dbReference>
<name>A0ABX6EXQ5_KLUMA</name>
<protein>
    <submittedName>
        <fullName evidence="1">YDL176W</fullName>
    </submittedName>
</protein>
<accession>A0ABX6EXQ5</accession>
<proteinExistence type="predicted"/>
<evidence type="ECO:0000313" key="1">
    <source>
        <dbReference type="EMBL" id="QGN17073.1"/>
    </source>
</evidence>
<organism evidence="1 2">
    <name type="scientific">Kluyveromyces marxianus</name>
    <name type="common">Yeast</name>
    <name type="synonym">Candida kefyr</name>
    <dbReference type="NCBI Taxonomy" id="4911"/>
    <lineage>
        <taxon>Eukaryota</taxon>
        <taxon>Fungi</taxon>
        <taxon>Dikarya</taxon>
        <taxon>Ascomycota</taxon>
        <taxon>Saccharomycotina</taxon>
        <taxon>Saccharomycetes</taxon>
        <taxon>Saccharomycetales</taxon>
        <taxon>Saccharomycetaceae</taxon>
        <taxon>Kluyveromyces</taxon>
    </lineage>
</organism>
<sequence length="683" mass="79506">MQPSFNFLVSQPSSCKTKPSGFRAFECKNDRIYPLKVDTVDRNADTNSIVQKICYLRPRVRPIDISIGNTYGEECSDYLLVAKNNGIIEIIKDYDFKIRNRIPLRPNYLLVCVPINTNIVTNDTTIVGMEYSDKFLYVCSSNGDLFGFILNLPDDYVSEQDFQAPEAYKRYKDTIMWRSDSTPPEDTTPAERFLREGTQFKNAHSCAHICYYCYPVNEDGFFHETIRQWYPKPIPAFSNCFITFLRTDVSSFHINPMDRFSVITVAPHTPLTIHKILLPEFYVVFFHEFVKLKDEYFSKKLRQNSEPPSFDFMSRVVYDVGFQDYLKRNCSQYASDHDIRLWRSMLVCDMVCEFKYSSVWRQKQGNMKDSLHRLFFYDASLNDGKNVQNDIENLSDSVVDLELDSQSNSMLGFANASIDVDHHAHSNITHTERFLKHLRKRTFPINFQVVKTVSVNTETETNELEATTSFLTDTYKDMDIILVEKFLNINAFRPKYVDEPLMKLDSIHDVQEINEKEYEAQVALNNLSSFVKFFMLSDSLCMIWDSNGVLLIDRFQLRNTTRLLENDVNAVKVIDYRVGVVNDIGLVLTEFEHTGSDYHVEFYAILSMLTNEIVLLKGEFNTGQRLGKIAALDKLRVTERDRFVDQIMVTNYHPTKKRTLDSFSAEILRKQKRQKHENTDILT</sequence>
<keyword evidence="2" id="KW-1185">Reference proteome</keyword>
<reference evidence="1 2" key="2">
    <citation type="submission" date="2019-11" db="EMBL/GenBank/DDBJ databases">
        <authorList>
            <person name="Lu H."/>
        </authorList>
    </citation>
    <scope>NUCLEOTIDE SEQUENCE [LARGE SCALE GENOMIC DNA]</scope>
    <source>
        <strain evidence="1 2">FIM1</strain>
    </source>
</reference>